<dbReference type="PANTHER" id="PTHR42891">
    <property type="entry name" value="D-GLYCERO-BETA-D-MANNO-HEPTOSE-1,7-BISPHOSPHATE 7-PHOSPHATASE"/>
    <property type="match status" value="1"/>
</dbReference>
<evidence type="ECO:0000256" key="12">
    <source>
        <dbReference type="ARBA" id="ARBA00023277"/>
    </source>
</evidence>
<feature type="site" description="Contributes to substrate recognition" evidence="17">
    <location>
        <position position="100"/>
    </location>
</feature>
<evidence type="ECO:0000256" key="9">
    <source>
        <dbReference type="ARBA" id="ARBA00022801"/>
    </source>
</evidence>
<keyword evidence="10" id="KW-0862">Zinc</keyword>
<evidence type="ECO:0000313" key="19">
    <source>
        <dbReference type="EMBL" id="ROH93814.1"/>
    </source>
</evidence>
<dbReference type="InterPro" id="IPR023214">
    <property type="entry name" value="HAD_sf"/>
</dbReference>
<dbReference type="InterPro" id="IPR006543">
    <property type="entry name" value="Histidinol-phos"/>
</dbReference>
<evidence type="ECO:0000256" key="1">
    <source>
        <dbReference type="ARBA" id="ARBA00001226"/>
    </source>
</evidence>
<dbReference type="FunCoup" id="A0A3N0VM51">
    <property type="interactions" value="239"/>
</dbReference>
<comment type="pathway">
    <text evidence="5">Nucleotide-sugar biosynthesis; ADP-L-glycero-beta-D-manno-heptose biosynthesis; ADP-L-glycero-beta-D-manno-heptose from D-glycero-beta-D-manno-heptose 7-phosphate: step 2/4.</text>
</comment>
<dbReference type="NCBIfam" id="TIGR01656">
    <property type="entry name" value="Histidinol-ppas"/>
    <property type="match status" value="1"/>
</dbReference>
<dbReference type="Pfam" id="PF13242">
    <property type="entry name" value="Hydrolase_like"/>
    <property type="match status" value="1"/>
</dbReference>
<feature type="active site" description="Nucleophile" evidence="15">
    <location>
        <position position="7"/>
    </location>
</feature>
<dbReference type="InterPro" id="IPR036412">
    <property type="entry name" value="HAD-like_sf"/>
</dbReference>
<feature type="active site" description="Proton donor" evidence="15">
    <location>
        <position position="9"/>
    </location>
</feature>
<comment type="catalytic activity">
    <reaction evidence="1">
        <text>D-glycero-beta-D-manno-heptose 1,7-bisphosphate + H2O = D-glycero-beta-D-manno-heptose 1-phosphate + phosphate</text>
        <dbReference type="Rhea" id="RHEA:28518"/>
        <dbReference type="ChEBI" id="CHEBI:15377"/>
        <dbReference type="ChEBI" id="CHEBI:43474"/>
        <dbReference type="ChEBI" id="CHEBI:60208"/>
        <dbReference type="ChEBI" id="CHEBI:61593"/>
        <dbReference type="EC" id="3.1.3.82"/>
    </reaction>
</comment>
<feature type="binding site" evidence="18">
    <location>
        <position position="7"/>
    </location>
    <ligand>
        <name>Mg(2+)</name>
        <dbReference type="ChEBI" id="CHEBI:18420"/>
    </ligand>
</feature>
<organism evidence="19 20">
    <name type="scientific">Stagnimonas aquatica</name>
    <dbReference type="NCBI Taxonomy" id="2689987"/>
    <lineage>
        <taxon>Bacteria</taxon>
        <taxon>Pseudomonadati</taxon>
        <taxon>Pseudomonadota</taxon>
        <taxon>Gammaproteobacteria</taxon>
        <taxon>Nevskiales</taxon>
        <taxon>Nevskiaceae</taxon>
        <taxon>Stagnimonas</taxon>
    </lineage>
</organism>
<evidence type="ECO:0000256" key="2">
    <source>
        <dbReference type="ARBA" id="ARBA00001946"/>
    </source>
</evidence>
<protein>
    <recommendedName>
        <fullName evidence="14">D,D-heptose 1,7-bisphosphate phosphatase</fullName>
        <ecNumber evidence="14">3.1.3.-</ecNumber>
    </recommendedName>
</protein>
<dbReference type="FunFam" id="3.40.50.1000:FF:000168">
    <property type="entry name" value="D,D-heptose 1,7-bisphosphate phosphatase"/>
    <property type="match status" value="1"/>
</dbReference>
<evidence type="ECO:0000256" key="14">
    <source>
        <dbReference type="PIRNR" id="PIRNR004682"/>
    </source>
</evidence>
<evidence type="ECO:0000256" key="10">
    <source>
        <dbReference type="ARBA" id="ARBA00022833"/>
    </source>
</evidence>
<dbReference type="EMBL" id="RJVO01000001">
    <property type="protein sequence ID" value="ROH93814.1"/>
    <property type="molecule type" value="Genomic_DNA"/>
</dbReference>
<dbReference type="PANTHER" id="PTHR42891:SF1">
    <property type="entry name" value="D-GLYCERO-BETA-D-MANNO-HEPTOSE-1,7-BISPHOSPHATE 7-PHOSPHATASE"/>
    <property type="match status" value="1"/>
</dbReference>
<dbReference type="AlphaFoldDB" id="A0A3N0VM51"/>
<comment type="similarity">
    <text evidence="13 14">Belongs to the gmhB family.</text>
</comment>
<dbReference type="NCBIfam" id="NF006506">
    <property type="entry name" value="PRK08942.1"/>
    <property type="match status" value="1"/>
</dbReference>
<dbReference type="InterPro" id="IPR004446">
    <property type="entry name" value="Heptose_bisP_phosphatase"/>
</dbReference>
<accession>A0A3N0VM51</accession>
<evidence type="ECO:0000256" key="3">
    <source>
        <dbReference type="ARBA" id="ARBA00001947"/>
    </source>
</evidence>
<dbReference type="InterPro" id="IPR006549">
    <property type="entry name" value="HAD-SF_hydro_IIIA"/>
</dbReference>
<comment type="cofactor">
    <cofactor evidence="2 18">
        <name>Mg(2+)</name>
        <dbReference type="ChEBI" id="CHEBI:18420"/>
    </cofactor>
</comment>
<feature type="site" description="Stabilizes the phosphoryl group" evidence="17">
    <location>
        <position position="50"/>
    </location>
</feature>
<evidence type="ECO:0000256" key="4">
    <source>
        <dbReference type="ARBA" id="ARBA00004496"/>
    </source>
</evidence>
<sequence length="177" mass="18799">MKWVILDRDGVINEDSEAYIKSAAEWHPIAGSLEAIARLNQAGYRVCVASNQSGLGRGLFDYDAFAAMNALLHRRLAEFGGRIDALAFAPEAPEKSSDMRKPEPGMLTDLARRLGIQLDGVWFIGDKDSDLAAARAAGARPVLVRTGKGRKTEAAGAGEDVAVYDDLAAAVSALLAA</sequence>
<evidence type="ECO:0000256" key="13">
    <source>
        <dbReference type="ARBA" id="ARBA00061616"/>
    </source>
</evidence>
<keyword evidence="8 18" id="KW-0479">Metal-binding</keyword>
<evidence type="ECO:0000256" key="15">
    <source>
        <dbReference type="PIRSR" id="PIRSR004682-1"/>
    </source>
</evidence>
<dbReference type="GO" id="GO:0005975">
    <property type="term" value="P:carbohydrate metabolic process"/>
    <property type="evidence" value="ECO:0007669"/>
    <property type="project" value="InterPro"/>
</dbReference>
<dbReference type="GO" id="GO:0046872">
    <property type="term" value="F:metal ion binding"/>
    <property type="evidence" value="ECO:0007669"/>
    <property type="project" value="UniProtKB-KW"/>
</dbReference>
<keyword evidence="9 14" id="KW-0378">Hydrolase</keyword>
<keyword evidence="20" id="KW-1185">Reference proteome</keyword>
<evidence type="ECO:0000256" key="5">
    <source>
        <dbReference type="ARBA" id="ARBA00004708"/>
    </source>
</evidence>
<dbReference type="GO" id="GO:0034200">
    <property type="term" value="F:D-glycero-beta-D-manno-heptose 1,7-bisphosphate 7-phosphatase activity"/>
    <property type="evidence" value="ECO:0007669"/>
    <property type="project" value="UniProtKB-EC"/>
</dbReference>
<dbReference type="EC" id="3.1.3.-" evidence="14"/>
<gene>
    <name evidence="19" type="ORF">ED208_01135</name>
</gene>
<comment type="cofactor">
    <cofactor evidence="3">
        <name>Zn(2+)</name>
        <dbReference type="ChEBI" id="CHEBI:29105"/>
    </cofactor>
</comment>
<feature type="binding site" evidence="16">
    <location>
        <begin position="50"/>
        <end position="53"/>
    </location>
    <ligand>
        <name>substrate</name>
    </ligand>
</feature>
<name>A0A3N0VM51_9GAMM</name>
<keyword evidence="7 14" id="KW-0963">Cytoplasm</keyword>
<comment type="subunit">
    <text evidence="6">Monomer.</text>
</comment>
<evidence type="ECO:0000256" key="16">
    <source>
        <dbReference type="PIRSR" id="PIRSR004682-2"/>
    </source>
</evidence>
<feature type="binding site" evidence="16">
    <location>
        <begin position="100"/>
        <end position="101"/>
    </location>
    <ligand>
        <name>substrate</name>
    </ligand>
</feature>
<reference evidence="19 20" key="1">
    <citation type="submission" date="2018-10" db="EMBL/GenBank/DDBJ databases">
        <authorList>
            <person name="Chen W.-M."/>
        </authorList>
    </citation>
    <scope>NUCLEOTIDE SEQUENCE [LARGE SCALE GENOMIC DNA]</scope>
    <source>
        <strain evidence="19 20">THS-13</strain>
    </source>
</reference>
<evidence type="ECO:0000256" key="6">
    <source>
        <dbReference type="ARBA" id="ARBA00011245"/>
    </source>
</evidence>
<dbReference type="InParanoid" id="A0A3N0VM51"/>
<evidence type="ECO:0000313" key="20">
    <source>
        <dbReference type="Proteomes" id="UP000282106"/>
    </source>
</evidence>
<proteinExistence type="inferred from homology"/>
<evidence type="ECO:0000256" key="17">
    <source>
        <dbReference type="PIRSR" id="PIRSR004682-3"/>
    </source>
</evidence>
<dbReference type="Gene3D" id="3.40.50.1000">
    <property type="entry name" value="HAD superfamily/HAD-like"/>
    <property type="match status" value="1"/>
</dbReference>
<evidence type="ECO:0000256" key="7">
    <source>
        <dbReference type="ARBA" id="ARBA00022490"/>
    </source>
</evidence>
<keyword evidence="12 14" id="KW-0119">Carbohydrate metabolism</keyword>
<feature type="binding site" evidence="16">
    <location>
        <begin position="15"/>
        <end position="19"/>
    </location>
    <ligand>
        <name>substrate</name>
    </ligand>
</feature>
<dbReference type="PIRSF" id="PIRSF004682">
    <property type="entry name" value="GmhB"/>
    <property type="match status" value="1"/>
</dbReference>
<keyword evidence="11 18" id="KW-0460">Magnesium</keyword>
<feature type="binding site" evidence="18">
    <location>
        <position position="127"/>
    </location>
    <ligand>
        <name>Mg(2+)</name>
        <dbReference type="ChEBI" id="CHEBI:18420"/>
    </ligand>
</feature>
<feature type="binding site" evidence="18">
    <location>
        <position position="126"/>
    </location>
    <ligand>
        <name>Mg(2+)</name>
        <dbReference type="ChEBI" id="CHEBI:18420"/>
    </ligand>
</feature>
<evidence type="ECO:0000256" key="8">
    <source>
        <dbReference type="ARBA" id="ARBA00022723"/>
    </source>
</evidence>
<comment type="subcellular location">
    <subcellularLocation>
        <location evidence="4 14">Cytoplasm</location>
    </subcellularLocation>
</comment>
<feature type="binding site" evidence="18">
    <location>
        <position position="9"/>
    </location>
    <ligand>
        <name>Mg(2+)</name>
        <dbReference type="ChEBI" id="CHEBI:18420"/>
    </ligand>
</feature>
<feature type="site" description="Stabilizes the phosphoryl group" evidence="17">
    <location>
        <position position="101"/>
    </location>
</feature>
<comment type="caution">
    <text evidence="19">The sequence shown here is derived from an EMBL/GenBank/DDBJ whole genome shotgun (WGS) entry which is preliminary data.</text>
</comment>
<feature type="binding site" evidence="16">
    <location>
        <begin position="7"/>
        <end position="9"/>
    </location>
    <ligand>
        <name>substrate</name>
    </ligand>
</feature>
<dbReference type="GO" id="GO:0005737">
    <property type="term" value="C:cytoplasm"/>
    <property type="evidence" value="ECO:0007669"/>
    <property type="project" value="UniProtKB-SubCell"/>
</dbReference>
<dbReference type="NCBIfam" id="TIGR01662">
    <property type="entry name" value="HAD-SF-IIIA"/>
    <property type="match status" value="1"/>
</dbReference>
<evidence type="ECO:0000256" key="11">
    <source>
        <dbReference type="ARBA" id="ARBA00022842"/>
    </source>
</evidence>
<dbReference type="Proteomes" id="UP000282106">
    <property type="component" value="Unassembled WGS sequence"/>
</dbReference>
<feature type="binding site" evidence="16">
    <location>
        <position position="127"/>
    </location>
    <ligand>
        <name>substrate</name>
    </ligand>
</feature>
<dbReference type="SUPFAM" id="SSF56784">
    <property type="entry name" value="HAD-like"/>
    <property type="match status" value="1"/>
</dbReference>
<evidence type="ECO:0000256" key="18">
    <source>
        <dbReference type="PIRSR" id="PIRSR004682-4"/>
    </source>
</evidence>